<evidence type="ECO:0000313" key="1">
    <source>
        <dbReference type="EMBL" id="KHG10031.1"/>
    </source>
</evidence>
<reference evidence="2" key="1">
    <citation type="submission" date="2014-09" db="EMBL/GenBank/DDBJ databases">
        <authorList>
            <person name="Mudge J."/>
            <person name="Ramaraj T."/>
            <person name="Lindquist I.E."/>
            <person name="Bharti A.K."/>
            <person name="Sundararajan A."/>
            <person name="Cameron C.T."/>
            <person name="Woodward J.E."/>
            <person name="May G.D."/>
            <person name="Brubaker C."/>
            <person name="Broadhvest J."/>
            <person name="Wilkins T.A."/>
        </authorList>
    </citation>
    <scope>NUCLEOTIDE SEQUENCE</scope>
    <source>
        <strain evidence="2">cv. AKA8401</strain>
    </source>
</reference>
<dbReference type="EMBL" id="KN392967">
    <property type="protein sequence ID" value="KHG10031.1"/>
    <property type="molecule type" value="Genomic_DNA"/>
</dbReference>
<gene>
    <name evidence="1" type="ORF">F383_13680</name>
</gene>
<dbReference type="AlphaFoldDB" id="A0A0B0NG59"/>
<organism evidence="1 2">
    <name type="scientific">Gossypium arboreum</name>
    <name type="common">Tree cotton</name>
    <name type="synonym">Gossypium nanking</name>
    <dbReference type="NCBI Taxonomy" id="29729"/>
    <lineage>
        <taxon>Eukaryota</taxon>
        <taxon>Viridiplantae</taxon>
        <taxon>Streptophyta</taxon>
        <taxon>Embryophyta</taxon>
        <taxon>Tracheophyta</taxon>
        <taxon>Spermatophyta</taxon>
        <taxon>Magnoliopsida</taxon>
        <taxon>eudicotyledons</taxon>
        <taxon>Gunneridae</taxon>
        <taxon>Pentapetalae</taxon>
        <taxon>rosids</taxon>
        <taxon>malvids</taxon>
        <taxon>Malvales</taxon>
        <taxon>Malvaceae</taxon>
        <taxon>Malvoideae</taxon>
        <taxon>Gossypium</taxon>
    </lineage>
</organism>
<protein>
    <submittedName>
        <fullName evidence="1">Uncharacterized protein</fullName>
    </submittedName>
</protein>
<dbReference type="Proteomes" id="UP000032142">
    <property type="component" value="Unassembled WGS sequence"/>
</dbReference>
<accession>A0A0B0NG59</accession>
<evidence type="ECO:0000313" key="2">
    <source>
        <dbReference type="Proteomes" id="UP000032142"/>
    </source>
</evidence>
<proteinExistence type="predicted"/>
<name>A0A0B0NG59_GOSAR</name>
<keyword evidence="2" id="KW-1185">Reference proteome</keyword>
<sequence>MLRRLWEVRISSWIQEKEAKGERKTR</sequence>